<feature type="domain" description="DUF4190" evidence="2">
    <location>
        <begin position="12"/>
        <end position="65"/>
    </location>
</feature>
<accession>A0A4Q7M6F5</accession>
<dbReference type="Proteomes" id="UP000293852">
    <property type="component" value="Unassembled WGS sequence"/>
</dbReference>
<evidence type="ECO:0000313" key="3">
    <source>
        <dbReference type="EMBL" id="RZS62222.1"/>
    </source>
</evidence>
<dbReference type="InterPro" id="IPR025241">
    <property type="entry name" value="DUF4190"/>
</dbReference>
<sequence length="71" mass="7446">MPPQSDRTNVWAILALVFGILGGILGIVFGFIAKSEIRRTGDRGDGMATAGIVLGFASIAMILLAMCSISY</sequence>
<evidence type="ECO:0000256" key="1">
    <source>
        <dbReference type="SAM" id="Phobius"/>
    </source>
</evidence>
<feature type="transmembrane region" description="Helical" evidence="1">
    <location>
        <begin position="12"/>
        <end position="33"/>
    </location>
</feature>
<proteinExistence type="predicted"/>
<keyword evidence="1" id="KW-0472">Membrane</keyword>
<keyword evidence="4" id="KW-1185">Reference proteome</keyword>
<keyword evidence="1" id="KW-0812">Transmembrane</keyword>
<feature type="transmembrane region" description="Helical" evidence="1">
    <location>
        <begin position="45"/>
        <end position="66"/>
    </location>
</feature>
<protein>
    <submittedName>
        <fullName evidence="3">Uncharacterized protein DUF4190</fullName>
    </submittedName>
</protein>
<dbReference type="Pfam" id="PF13828">
    <property type="entry name" value="DUF4190"/>
    <property type="match status" value="1"/>
</dbReference>
<dbReference type="EMBL" id="SGWX01000001">
    <property type="protein sequence ID" value="RZS62222.1"/>
    <property type="molecule type" value="Genomic_DNA"/>
</dbReference>
<evidence type="ECO:0000313" key="4">
    <source>
        <dbReference type="Proteomes" id="UP000293852"/>
    </source>
</evidence>
<organism evidence="3 4">
    <name type="scientific">Xylanimonas ulmi</name>
    <dbReference type="NCBI Taxonomy" id="228973"/>
    <lineage>
        <taxon>Bacteria</taxon>
        <taxon>Bacillati</taxon>
        <taxon>Actinomycetota</taxon>
        <taxon>Actinomycetes</taxon>
        <taxon>Micrococcales</taxon>
        <taxon>Promicromonosporaceae</taxon>
        <taxon>Xylanimonas</taxon>
    </lineage>
</organism>
<keyword evidence="1" id="KW-1133">Transmembrane helix</keyword>
<gene>
    <name evidence="3" type="ORF">EV386_2544</name>
</gene>
<name>A0A4Q7M6F5_9MICO</name>
<comment type="caution">
    <text evidence="3">The sequence shown here is derived from an EMBL/GenBank/DDBJ whole genome shotgun (WGS) entry which is preliminary data.</text>
</comment>
<dbReference type="AlphaFoldDB" id="A0A4Q7M6F5"/>
<evidence type="ECO:0000259" key="2">
    <source>
        <dbReference type="Pfam" id="PF13828"/>
    </source>
</evidence>
<reference evidence="3 4" key="1">
    <citation type="submission" date="2019-02" db="EMBL/GenBank/DDBJ databases">
        <title>Sequencing the genomes of 1000 actinobacteria strains.</title>
        <authorList>
            <person name="Klenk H.-P."/>
        </authorList>
    </citation>
    <scope>NUCLEOTIDE SEQUENCE [LARGE SCALE GENOMIC DNA]</scope>
    <source>
        <strain evidence="3 4">DSM 16932</strain>
    </source>
</reference>